<dbReference type="InterPro" id="IPR040442">
    <property type="entry name" value="Pyrv_kinase-like_dom_sf"/>
</dbReference>
<organism evidence="5 6">
    <name type="scientific">Bordetella genomosp. 10</name>
    <dbReference type="NCBI Taxonomy" id="1416804"/>
    <lineage>
        <taxon>Bacteria</taxon>
        <taxon>Pseudomonadati</taxon>
        <taxon>Pseudomonadota</taxon>
        <taxon>Betaproteobacteria</taxon>
        <taxon>Burkholderiales</taxon>
        <taxon>Alcaligenaceae</taxon>
        <taxon>Bordetella</taxon>
    </lineage>
</organism>
<dbReference type="OrthoDB" id="86160at2"/>
<keyword evidence="6" id="KW-1185">Reference proteome</keyword>
<name>A0A261SKJ8_9BORD</name>
<dbReference type="GO" id="GO:0005737">
    <property type="term" value="C:cytoplasm"/>
    <property type="evidence" value="ECO:0007669"/>
    <property type="project" value="TreeGrafter"/>
</dbReference>
<proteinExistence type="inferred from homology"/>
<evidence type="ECO:0000256" key="2">
    <source>
        <dbReference type="ARBA" id="ARBA00022723"/>
    </source>
</evidence>
<dbReference type="PANTHER" id="PTHR30502">
    <property type="entry name" value="2-KETO-3-DEOXY-L-RHAMNONATE ALDOLASE"/>
    <property type="match status" value="1"/>
</dbReference>
<dbReference type="InterPro" id="IPR050251">
    <property type="entry name" value="HpcH-HpaI_aldolase"/>
</dbReference>
<dbReference type="RefSeq" id="WP_094851578.1">
    <property type="nucleotide sequence ID" value="NZ_NEVM01000001.1"/>
</dbReference>
<protein>
    <submittedName>
        <fullName evidence="5">2-dehydro-3-deoxyglucarate aldolase</fullName>
    </submittedName>
</protein>
<dbReference type="SUPFAM" id="SSF51621">
    <property type="entry name" value="Phosphoenolpyruvate/pyruvate domain"/>
    <property type="match status" value="1"/>
</dbReference>
<sequence length="269" mass="28431">MTANNDLLVNPFRQRLARPGVPLGTWLMSGATSTAEAMGRAGFDWLLVDLEHVPMDQKDTLHTLQAIAGTSACAIARLPANDAVCVKRALDLGAGTLMFPFIDTPEQAAQAVANAKYPPQGTRGFAAVHRASGYGTATGYGARANDSVFTIIQLETPRAVSNLEAMAAVPGVDAFFLGPGDLSANMGHIGNITHPDVLAVIEDVAKRCQALGKPCGIVGPTPEIVRQFLALGYRFVAVASDMGMMMRQATAFIQAIQPDLARTFDGTVY</sequence>
<reference evidence="6" key="1">
    <citation type="submission" date="2017-05" db="EMBL/GenBank/DDBJ databases">
        <title>Complete and WGS of Bordetella genogroups.</title>
        <authorList>
            <person name="Spilker T."/>
            <person name="Lipuma J."/>
        </authorList>
    </citation>
    <scope>NUCLEOTIDE SEQUENCE [LARGE SCALE GENOMIC DNA]</scope>
    <source>
        <strain evidence="6">AU16122</strain>
    </source>
</reference>
<keyword evidence="3" id="KW-0456">Lyase</keyword>
<evidence type="ECO:0000259" key="4">
    <source>
        <dbReference type="Pfam" id="PF03328"/>
    </source>
</evidence>
<evidence type="ECO:0000313" key="5">
    <source>
        <dbReference type="EMBL" id="OZI37472.1"/>
    </source>
</evidence>
<comment type="similarity">
    <text evidence="1">Belongs to the HpcH/HpaI aldolase family.</text>
</comment>
<comment type="caution">
    <text evidence="5">The sequence shown here is derived from an EMBL/GenBank/DDBJ whole genome shotgun (WGS) entry which is preliminary data.</text>
</comment>
<dbReference type="GO" id="GO:0016832">
    <property type="term" value="F:aldehyde-lyase activity"/>
    <property type="evidence" value="ECO:0007669"/>
    <property type="project" value="TreeGrafter"/>
</dbReference>
<dbReference type="Pfam" id="PF03328">
    <property type="entry name" value="HpcH_HpaI"/>
    <property type="match status" value="1"/>
</dbReference>
<dbReference type="EMBL" id="NEVM01000001">
    <property type="protein sequence ID" value="OZI37472.1"/>
    <property type="molecule type" value="Genomic_DNA"/>
</dbReference>
<gene>
    <name evidence="5" type="ORF">CAL29_03430</name>
</gene>
<dbReference type="InterPro" id="IPR005000">
    <property type="entry name" value="Aldolase/citrate-lyase_domain"/>
</dbReference>
<evidence type="ECO:0000256" key="1">
    <source>
        <dbReference type="ARBA" id="ARBA00005568"/>
    </source>
</evidence>
<dbReference type="InterPro" id="IPR015813">
    <property type="entry name" value="Pyrv/PenolPyrv_kinase-like_dom"/>
</dbReference>
<keyword evidence="2" id="KW-0479">Metal-binding</keyword>
<dbReference type="AlphaFoldDB" id="A0A261SKJ8"/>
<dbReference type="Proteomes" id="UP000216020">
    <property type="component" value="Unassembled WGS sequence"/>
</dbReference>
<dbReference type="GO" id="GO:0046872">
    <property type="term" value="F:metal ion binding"/>
    <property type="evidence" value="ECO:0007669"/>
    <property type="project" value="UniProtKB-KW"/>
</dbReference>
<accession>A0A261SKJ8</accession>
<dbReference type="PANTHER" id="PTHR30502:SF0">
    <property type="entry name" value="PHOSPHOENOLPYRUVATE CARBOXYLASE FAMILY PROTEIN"/>
    <property type="match status" value="1"/>
</dbReference>
<dbReference type="Gene3D" id="3.20.20.60">
    <property type="entry name" value="Phosphoenolpyruvate-binding domains"/>
    <property type="match status" value="1"/>
</dbReference>
<evidence type="ECO:0000256" key="3">
    <source>
        <dbReference type="ARBA" id="ARBA00023239"/>
    </source>
</evidence>
<evidence type="ECO:0000313" key="6">
    <source>
        <dbReference type="Proteomes" id="UP000216020"/>
    </source>
</evidence>
<feature type="domain" description="HpcH/HpaI aldolase/citrate lyase" evidence="4">
    <location>
        <begin position="24"/>
        <end position="245"/>
    </location>
</feature>